<keyword evidence="12" id="KW-1185">Reference proteome</keyword>
<dbReference type="GO" id="GO:0005886">
    <property type="term" value="C:plasma membrane"/>
    <property type="evidence" value="ECO:0007669"/>
    <property type="project" value="UniProtKB-SubCell"/>
</dbReference>
<dbReference type="Gene3D" id="3.10.580.10">
    <property type="entry name" value="CBS-domain"/>
    <property type="match status" value="1"/>
</dbReference>
<feature type="transmembrane region" description="Helical" evidence="9">
    <location>
        <begin position="396"/>
        <end position="423"/>
    </location>
</feature>
<organism evidence="11 12">
    <name type="scientific">Hymenobacter gummosus</name>
    <dbReference type="NCBI Taxonomy" id="1776032"/>
    <lineage>
        <taxon>Bacteria</taxon>
        <taxon>Pseudomonadati</taxon>
        <taxon>Bacteroidota</taxon>
        <taxon>Cytophagia</taxon>
        <taxon>Cytophagales</taxon>
        <taxon>Hymenobacteraceae</taxon>
        <taxon>Hymenobacter</taxon>
    </lineage>
</organism>
<dbReference type="GO" id="GO:0046872">
    <property type="term" value="F:metal ion binding"/>
    <property type="evidence" value="ECO:0007669"/>
    <property type="project" value="UniProtKB-KW"/>
</dbReference>
<dbReference type="PROSITE" id="PS51371">
    <property type="entry name" value="CBS"/>
    <property type="match status" value="2"/>
</dbReference>
<dbReference type="CDD" id="cd04606">
    <property type="entry name" value="CBS_pair_Mg_transporter"/>
    <property type="match status" value="1"/>
</dbReference>
<comment type="subcellular location">
    <subcellularLocation>
        <location evidence="9">Cell membrane</location>
        <topology evidence="9">Multi-pass membrane protein</topology>
    </subcellularLocation>
    <subcellularLocation>
        <location evidence="1">Membrane</location>
        <topology evidence="1">Multi-pass membrane protein</topology>
    </subcellularLocation>
</comment>
<proteinExistence type="inferred from homology"/>
<dbReference type="Proteomes" id="UP000282184">
    <property type="component" value="Unassembled WGS sequence"/>
</dbReference>
<dbReference type="PANTHER" id="PTHR43773">
    <property type="entry name" value="MAGNESIUM TRANSPORTER MGTE"/>
    <property type="match status" value="1"/>
</dbReference>
<reference evidence="11 12" key="1">
    <citation type="submission" date="2018-12" db="EMBL/GenBank/DDBJ databases">
        <title>Hymenobacter gummosus sp. nov., isolated from a spring.</title>
        <authorList>
            <person name="Nie L."/>
        </authorList>
    </citation>
    <scope>NUCLEOTIDE SEQUENCE [LARGE SCALE GENOMIC DNA]</scope>
    <source>
        <strain evidence="11 12">KCTC 52166</strain>
    </source>
</reference>
<dbReference type="InterPro" id="IPR006667">
    <property type="entry name" value="SLC41_membr_dom"/>
</dbReference>
<evidence type="ECO:0000256" key="9">
    <source>
        <dbReference type="RuleBase" id="RU362011"/>
    </source>
</evidence>
<keyword evidence="3 9" id="KW-0813">Transport</keyword>
<sequence>MTTQQQLALAQIPDLLEQRDLFRLKKLLRSLDTPELVELIEEREEQDQLIIFRLLPLTRATEVFEFLDLEVQRHFLESLSQERIADILNEMSPDDRTALLEFLPDDLVRELIQTLSEKERRVTLELLGYPEYSVGRLMTPDYIAVREEWTVQQVFDYIREHGSGSETVSVVYVIDDRGVLIDDIRIREFLFAKPDQRVSELMDRRFVRLRAMQDQEEAIDVFRRNDRTALPVVNEEGVLFGIVTIDDILAIREEEDTEDIQKLGGSEALDEPYLATSIWQMVRKRAGWLVILLLGEMLTTSAMHHFEDDLQKAAVLGLFIPLIISAGGNAGSQATSLIIRAMSLGEFTLGDWWMVMRRELASGLLLGAILGVVGSLRIVLWATLIDPGYFGSYWQLIAVTVGISLLGIVLWGALSGAMLPMLLKRLGLDPATASAPFVATLVDVTGLIIYFSVATAVLSGTLL</sequence>
<dbReference type="SMART" id="SM00116">
    <property type="entry name" value="CBS"/>
    <property type="match status" value="1"/>
</dbReference>
<evidence type="ECO:0000256" key="6">
    <source>
        <dbReference type="ARBA" id="ARBA00022989"/>
    </source>
</evidence>
<feature type="transmembrane region" description="Helical" evidence="9">
    <location>
        <begin position="286"/>
        <end position="306"/>
    </location>
</feature>
<evidence type="ECO:0000256" key="3">
    <source>
        <dbReference type="ARBA" id="ARBA00022448"/>
    </source>
</evidence>
<keyword evidence="4 9" id="KW-0812">Transmembrane</keyword>
<keyword evidence="6 9" id="KW-1133">Transmembrane helix</keyword>
<dbReference type="Pfam" id="PF00571">
    <property type="entry name" value="CBS"/>
    <property type="match status" value="2"/>
</dbReference>
<keyword evidence="8" id="KW-0129">CBS domain</keyword>
<dbReference type="InterPro" id="IPR046342">
    <property type="entry name" value="CBS_dom_sf"/>
</dbReference>
<dbReference type="Pfam" id="PF03448">
    <property type="entry name" value="MgtE_N"/>
    <property type="match status" value="1"/>
</dbReference>
<dbReference type="InterPro" id="IPR000644">
    <property type="entry name" value="CBS_dom"/>
</dbReference>
<feature type="transmembrane region" description="Helical" evidence="9">
    <location>
        <begin position="360"/>
        <end position="384"/>
    </location>
</feature>
<protein>
    <recommendedName>
        <fullName evidence="9">Magnesium transporter MgtE</fullName>
    </recommendedName>
</protein>
<dbReference type="InterPro" id="IPR038076">
    <property type="entry name" value="MgtE_N_sf"/>
</dbReference>
<dbReference type="EMBL" id="RXOF01000001">
    <property type="protein sequence ID" value="RTQ53667.1"/>
    <property type="molecule type" value="Genomic_DNA"/>
</dbReference>
<evidence type="ECO:0000256" key="7">
    <source>
        <dbReference type="ARBA" id="ARBA00023136"/>
    </source>
</evidence>
<evidence type="ECO:0000256" key="8">
    <source>
        <dbReference type="PROSITE-ProRule" id="PRU00703"/>
    </source>
</evidence>
<keyword evidence="9" id="KW-1003">Cell membrane</keyword>
<name>A0A431U993_9BACT</name>
<evidence type="ECO:0000256" key="5">
    <source>
        <dbReference type="ARBA" id="ARBA00022842"/>
    </source>
</evidence>
<comment type="function">
    <text evidence="9">Acts as a magnesium transporter.</text>
</comment>
<dbReference type="GO" id="GO:0015095">
    <property type="term" value="F:magnesium ion transmembrane transporter activity"/>
    <property type="evidence" value="ECO:0007669"/>
    <property type="project" value="UniProtKB-UniRule"/>
</dbReference>
<dbReference type="SUPFAM" id="SSF161093">
    <property type="entry name" value="MgtE membrane domain-like"/>
    <property type="match status" value="1"/>
</dbReference>
<gene>
    <name evidence="11" type="primary">mgtE</name>
    <name evidence="11" type="ORF">EJV47_02720</name>
</gene>
<dbReference type="InterPro" id="IPR036739">
    <property type="entry name" value="SLC41_membr_dom_sf"/>
</dbReference>
<dbReference type="SUPFAM" id="SSF158791">
    <property type="entry name" value="MgtE N-terminal domain-like"/>
    <property type="match status" value="1"/>
</dbReference>
<feature type="domain" description="CBS" evidence="10">
    <location>
        <begin position="202"/>
        <end position="258"/>
    </location>
</feature>
<dbReference type="Pfam" id="PF01769">
    <property type="entry name" value="MgtE"/>
    <property type="match status" value="1"/>
</dbReference>
<dbReference type="RefSeq" id="WP_126691593.1">
    <property type="nucleotide sequence ID" value="NZ_RXOF01000001.1"/>
</dbReference>
<dbReference type="OrthoDB" id="9790355at2"/>
<dbReference type="SUPFAM" id="SSF54631">
    <property type="entry name" value="CBS-domain pair"/>
    <property type="match status" value="1"/>
</dbReference>
<evidence type="ECO:0000259" key="10">
    <source>
        <dbReference type="PROSITE" id="PS51371"/>
    </source>
</evidence>
<keyword evidence="5 9" id="KW-0460">Magnesium</keyword>
<evidence type="ECO:0000313" key="11">
    <source>
        <dbReference type="EMBL" id="RTQ53667.1"/>
    </source>
</evidence>
<comment type="caution">
    <text evidence="11">The sequence shown here is derived from an EMBL/GenBank/DDBJ whole genome shotgun (WGS) entry which is preliminary data.</text>
</comment>
<dbReference type="Gene3D" id="1.25.60.10">
    <property type="entry name" value="MgtE N-terminal domain-like"/>
    <property type="match status" value="1"/>
</dbReference>
<feature type="transmembrane region" description="Helical" evidence="9">
    <location>
        <begin position="435"/>
        <end position="458"/>
    </location>
</feature>
<evidence type="ECO:0000256" key="4">
    <source>
        <dbReference type="ARBA" id="ARBA00022692"/>
    </source>
</evidence>
<evidence type="ECO:0000256" key="2">
    <source>
        <dbReference type="ARBA" id="ARBA00009749"/>
    </source>
</evidence>
<feature type="transmembrane region" description="Helical" evidence="9">
    <location>
        <begin position="318"/>
        <end position="339"/>
    </location>
</feature>
<comment type="similarity">
    <text evidence="2 9">Belongs to the SLC41A transporter family.</text>
</comment>
<evidence type="ECO:0000256" key="1">
    <source>
        <dbReference type="ARBA" id="ARBA00004141"/>
    </source>
</evidence>
<feature type="domain" description="CBS" evidence="10">
    <location>
        <begin position="138"/>
        <end position="200"/>
    </location>
</feature>
<dbReference type="InterPro" id="IPR006669">
    <property type="entry name" value="MgtE_transporter"/>
</dbReference>
<dbReference type="InterPro" id="IPR006668">
    <property type="entry name" value="Mg_transptr_MgtE_intracell_dom"/>
</dbReference>
<dbReference type="AlphaFoldDB" id="A0A431U993"/>
<evidence type="ECO:0000313" key="12">
    <source>
        <dbReference type="Proteomes" id="UP000282184"/>
    </source>
</evidence>
<accession>A0A431U993</accession>
<dbReference type="Gene3D" id="1.10.357.20">
    <property type="entry name" value="SLC41 divalent cation transporters, integral membrane domain"/>
    <property type="match status" value="1"/>
</dbReference>
<dbReference type="NCBIfam" id="TIGR00400">
    <property type="entry name" value="mgtE"/>
    <property type="match status" value="1"/>
</dbReference>
<keyword evidence="9" id="KW-0479">Metal-binding</keyword>
<keyword evidence="7 9" id="KW-0472">Membrane</keyword>
<comment type="subunit">
    <text evidence="9">Homodimer.</text>
</comment>
<dbReference type="PANTHER" id="PTHR43773:SF1">
    <property type="entry name" value="MAGNESIUM TRANSPORTER MGTE"/>
    <property type="match status" value="1"/>
</dbReference>
<dbReference type="SMART" id="SM00924">
    <property type="entry name" value="MgtE_N"/>
    <property type="match status" value="1"/>
</dbReference>